<evidence type="ECO:0000259" key="11">
    <source>
        <dbReference type="PROSITE" id="PS50262"/>
    </source>
</evidence>
<dbReference type="InterPro" id="IPR017452">
    <property type="entry name" value="GPCR_Rhodpsn_7TM"/>
</dbReference>
<dbReference type="SMART" id="SM01381">
    <property type="entry name" value="7TM_GPCR_Srsx"/>
    <property type="match status" value="1"/>
</dbReference>
<evidence type="ECO:0000256" key="8">
    <source>
        <dbReference type="ARBA" id="ARBA00023224"/>
    </source>
</evidence>
<evidence type="ECO:0000256" key="6">
    <source>
        <dbReference type="ARBA" id="ARBA00023136"/>
    </source>
</evidence>
<evidence type="ECO:0000313" key="12">
    <source>
        <dbReference type="EMBL" id="AKQ63002.1"/>
    </source>
</evidence>
<evidence type="ECO:0000256" key="2">
    <source>
        <dbReference type="ARBA" id="ARBA00010663"/>
    </source>
</evidence>
<name>A0A0K0PUR1_PLADU</name>
<dbReference type="PANTHER" id="PTHR45695">
    <property type="entry name" value="LEUCOKININ RECEPTOR-RELATED"/>
    <property type="match status" value="1"/>
</dbReference>
<evidence type="ECO:0000256" key="3">
    <source>
        <dbReference type="ARBA" id="ARBA00022692"/>
    </source>
</evidence>
<keyword evidence="5 9" id="KW-0297">G-protein coupled receptor</keyword>
<reference evidence="12" key="1">
    <citation type="journal article" date="2015" name="Cell Rep.">
        <title>Large-Scale Combinatorial Deorphanization of Platynereis Neuropeptide GPCRs.</title>
        <authorList>
            <person name="Bauknecht P.M."/>
            <person name="Jekely G."/>
        </authorList>
    </citation>
    <scope>NUCLEOTIDE SEQUENCE</scope>
</reference>
<feature type="transmembrane region" description="Helical" evidence="10">
    <location>
        <begin position="145"/>
        <end position="169"/>
    </location>
</feature>
<feature type="transmembrane region" description="Helical" evidence="10">
    <location>
        <begin position="288"/>
        <end position="310"/>
    </location>
</feature>
<evidence type="ECO:0000256" key="4">
    <source>
        <dbReference type="ARBA" id="ARBA00022989"/>
    </source>
</evidence>
<feature type="transmembrane region" description="Helical" evidence="10">
    <location>
        <begin position="181"/>
        <end position="203"/>
    </location>
</feature>
<dbReference type="PRINTS" id="PR00237">
    <property type="entry name" value="GPCRRHODOPSN"/>
</dbReference>
<evidence type="ECO:0000256" key="5">
    <source>
        <dbReference type="ARBA" id="ARBA00023040"/>
    </source>
</evidence>
<comment type="similarity">
    <text evidence="2 9">Belongs to the G-protein coupled receptor 1 family.</text>
</comment>
<evidence type="ECO:0000256" key="10">
    <source>
        <dbReference type="SAM" id="Phobius"/>
    </source>
</evidence>
<feature type="domain" description="G-protein coupled receptors family 1 profile" evidence="11">
    <location>
        <begin position="84"/>
        <end position="350"/>
    </location>
</feature>
<dbReference type="Pfam" id="PF00001">
    <property type="entry name" value="7tm_1"/>
    <property type="match status" value="1"/>
</dbReference>
<dbReference type="FunFam" id="1.20.1070.10:FF:000291">
    <property type="entry name" value="Predicted protein"/>
    <property type="match status" value="1"/>
</dbReference>
<keyword evidence="3 9" id="KW-0812">Transmembrane</keyword>
<evidence type="ECO:0000256" key="1">
    <source>
        <dbReference type="ARBA" id="ARBA00004141"/>
    </source>
</evidence>
<comment type="subcellular location">
    <subcellularLocation>
        <location evidence="1">Membrane</location>
        <topology evidence="1">Multi-pass membrane protein</topology>
    </subcellularLocation>
</comment>
<dbReference type="GO" id="GO:0005886">
    <property type="term" value="C:plasma membrane"/>
    <property type="evidence" value="ECO:0007669"/>
    <property type="project" value="TreeGrafter"/>
</dbReference>
<organism evidence="12">
    <name type="scientific">Platynereis dumerilii</name>
    <name type="common">Dumeril's clam worm</name>
    <dbReference type="NCBI Taxonomy" id="6359"/>
    <lineage>
        <taxon>Eukaryota</taxon>
        <taxon>Metazoa</taxon>
        <taxon>Spiralia</taxon>
        <taxon>Lophotrochozoa</taxon>
        <taxon>Annelida</taxon>
        <taxon>Polychaeta</taxon>
        <taxon>Errantia</taxon>
        <taxon>Phyllodocida</taxon>
        <taxon>Nereididae</taxon>
        <taxon>Platynereis</taxon>
    </lineage>
</organism>
<feature type="transmembrane region" description="Helical" evidence="10">
    <location>
        <begin position="66"/>
        <end position="93"/>
    </location>
</feature>
<dbReference type="InterPro" id="IPR000611">
    <property type="entry name" value="NPY_rcpt"/>
</dbReference>
<accession>A0A0K0PUR1</accession>
<dbReference type="PANTHER" id="PTHR45695:SF9">
    <property type="entry name" value="LEUCOKININ RECEPTOR"/>
    <property type="match status" value="1"/>
</dbReference>
<dbReference type="PRINTS" id="PR01012">
    <property type="entry name" value="NRPEPTIDEYR"/>
</dbReference>
<keyword evidence="6 10" id="KW-0472">Membrane</keyword>
<keyword evidence="4 10" id="KW-1133">Transmembrane helix</keyword>
<dbReference type="CDD" id="cd14993">
    <property type="entry name" value="7tmA_CCKR-like"/>
    <property type="match status" value="1"/>
</dbReference>
<sequence>MNTTDIGAYDGSPMRLRTAYNSNKAYDSRSEYVNVSWRHSDDMSLDTHAGVNEDKPWNLLRQSTSMVILLTLAYLIVFTLSIINNSLVVAAIYRNTNLRTVTNYFIANLAIADIMVSILVLPITLLSNLFEEWWFGQLLCKGAPYLQGVAVSASVNTLAAVAVERYLAIFYPKTKRLSPQLALIIISLIWVLALCISIPWLLVYTEWTLPIRMPPRIYDYVTCMQIWKDPAMQRGYILGVVFLSCYLIPLVFIAIFYLLIGIRVWKRRVMGIRGTRTERNIHRSKIRIVRMLLAVFIIFALSWLPLYSLWMRAMFGSKPGSQEKVVLRRYITPLAQWLGAANSCVNPFIYCYFSANFRKSIVAVLRSRTCCSRIDV</sequence>
<evidence type="ECO:0000256" key="9">
    <source>
        <dbReference type="RuleBase" id="RU000688"/>
    </source>
</evidence>
<dbReference type="InterPro" id="IPR000276">
    <property type="entry name" value="GPCR_Rhodpsn"/>
</dbReference>
<proteinExistence type="evidence at transcript level"/>
<feature type="transmembrane region" description="Helical" evidence="10">
    <location>
        <begin position="105"/>
        <end position="125"/>
    </location>
</feature>
<dbReference type="EMBL" id="KP293948">
    <property type="protein sequence ID" value="AKQ63002.1"/>
    <property type="molecule type" value="mRNA"/>
</dbReference>
<dbReference type="SUPFAM" id="SSF81321">
    <property type="entry name" value="Family A G protein-coupled receptor-like"/>
    <property type="match status" value="1"/>
</dbReference>
<dbReference type="PROSITE" id="PS50262">
    <property type="entry name" value="G_PROTEIN_RECEP_F1_2"/>
    <property type="match status" value="1"/>
</dbReference>
<dbReference type="Gene3D" id="1.20.1070.10">
    <property type="entry name" value="Rhodopsin 7-helix transmembrane proteins"/>
    <property type="match status" value="1"/>
</dbReference>
<evidence type="ECO:0000256" key="7">
    <source>
        <dbReference type="ARBA" id="ARBA00023170"/>
    </source>
</evidence>
<dbReference type="GO" id="GO:0004983">
    <property type="term" value="F:neuropeptide Y receptor activity"/>
    <property type="evidence" value="ECO:0007669"/>
    <property type="project" value="InterPro"/>
</dbReference>
<keyword evidence="8 9" id="KW-0807">Transducer</keyword>
<protein>
    <submittedName>
        <fullName evidence="12">Orphan G-protein coupled receptor 8</fullName>
    </submittedName>
</protein>
<feature type="transmembrane region" description="Helical" evidence="10">
    <location>
        <begin position="330"/>
        <end position="353"/>
    </location>
</feature>
<dbReference type="AlphaFoldDB" id="A0A0K0PUR1"/>
<dbReference type="PROSITE" id="PS00237">
    <property type="entry name" value="G_PROTEIN_RECEP_F1_1"/>
    <property type="match status" value="1"/>
</dbReference>
<feature type="transmembrane region" description="Helical" evidence="10">
    <location>
        <begin position="236"/>
        <end position="260"/>
    </location>
</feature>
<keyword evidence="7 9" id="KW-0675">Receptor</keyword>